<evidence type="ECO:0000313" key="2">
    <source>
        <dbReference type="Proteomes" id="UP000297608"/>
    </source>
</evidence>
<sequence length="107" mass="12386">MRQARWSVVPIDAQHPEPVRVTTDNAGEPRRIVWRARRFRVTDTPTALVGTADWWRPFDPYTFGVGHPPLCIAGWRFQATSDDGETHVFDVRHAAEDDDWVLLRTFD</sequence>
<accession>A0ABY2IFX1</accession>
<gene>
    <name evidence="1" type="ORF">E3O44_02170</name>
</gene>
<proteinExistence type="predicted"/>
<dbReference type="Proteomes" id="UP000297608">
    <property type="component" value="Unassembled WGS sequence"/>
</dbReference>
<keyword evidence="2" id="KW-1185">Reference proteome</keyword>
<dbReference type="EMBL" id="SOFG01000004">
    <property type="protein sequence ID" value="TFB90440.1"/>
    <property type="molecule type" value="Genomic_DNA"/>
</dbReference>
<comment type="caution">
    <text evidence="1">The sequence shown here is derived from an EMBL/GenBank/DDBJ whole genome shotgun (WGS) entry which is preliminary data.</text>
</comment>
<protein>
    <recommendedName>
        <fullName evidence="3">Nucleotidyltransferase</fullName>
    </recommendedName>
</protein>
<reference evidence="1 2" key="1">
    <citation type="submission" date="2019-03" db="EMBL/GenBank/DDBJ databases">
        <title>Genomics of glacier-inhabiting Cryobacterium strains.</title>
        <authorList>
            <person name="Liu Q."/>
            <person name="Xin Y.-H."/>
        </authorList>
    </citation>
    <scope>NUCLEOTIDE SEQUENCE [LARGE SCALE GENOMIC DNA]</scope>
    <source>
        <strain evidence="1 2">MDB2-B</strain>
    </source>
</reference>
<evidence type="ECO:0000313" key="1">
    <source>
        <dbReference type="EMBL" id="TFB90440.1"/>
    </source>
</evidence>
<name>A0ABY2IFX1_9MICO</name>
<evidence type="ECO:0008006" key="3">
    <source>
        <dbReference type="Google" id="ProtNLM"/>
    </source>
</evidence>
<organism evidence="1 2">
    <name type="scientific">Cryobacterium algoricola</name>
    <dbReference type="NCBI Taxonomy" id="1259183"/>
    <lineage>
        <taxon>Bacteria</taxon>
        <taxon>Bacillati</taxon>
        <taxon>Actinomycetota</taxon>
        <taxon>Actinomycetes</taxon>
        <taxon>Micrococcales</taxon>
        <taxon>Microbacteriaceae</taxon>
        <taxon>Cryobacterium</taxon>
    </lineage>
</organism>